<evidence type="ECO:0000313" key="1">
    <source>
        <dbReference type="EMBL" id="KAF5377875.1"/>
    </source>
</evidence>
<dbReference type="OrthoDB" id="2973896at2759"/>
<protein>
    <submittedName>
        <fullName evidence="1">Uncharacterized protein</fullName>
    </submittedName>
</protein>
<organism evidence="1 2">
    <name type="scientific">Tricholomella constricta</name>
    <dbReference type="NCBI Taxonomy" id="117010"/>
    <lineage>
        <taxon>Eukaryota</taxon>
        <taxon>Fungi</taxon>
        <taxon>Dikarya</taxon>
        <taxon>Basidiomycota</taxon>
        <taxon>Agaricomycotina</taxon>
        <taxon>Agaricomycetes</taxon>
        <taxon>Agaricomycetidae</taxon>
        <taxon>Agaricales</taxon>
        <taxon>Tricholomatineae</taxon>
        <taxon>Lyophyllaceae</taxon>
        <taxon>Tricholomella</taxon>
    </lineage>
</organism>
<keyword evidence="2" id="KW-1185">Reference proteome</keyword>
<evidence type="ECO:0000313" key="2">
    <source>
        <dbReference type="Proteomes" id="UP000565441"/>
    </source>
</evidence>
<comment type="caution">
    <text evidence="1">The sequence shown here is derived from an EMBL/GenBank/DDBJ whole genome shotgun (WGS) entry which is preliminary data.</text>
</comment>
<dbReference type="EMBL" id="JAACJP010000022">
    <property type="protein sequence ID" value="KAF5377875.1"/>
    <property type="molecule type" value="Genomic_DNA"/>
</dbReference>
<dbReference type="Proteomes" id="UP000565441">
    <property type="component" value="Unassembled WGS sequence"/>
</dbReference>
<sequence length="469" mass="53767">MNFPLEIYHAIVREATRVPEAFDTSVSVIREDREAVLQLIHQSMLMKTALSLVSKTFRDITEPYLYEIVIFFNFDHVPTLLKLFRSTPPGSHTPLGHRCRRLDFYLGLGGEPYPDYAWNEGAHTLWGLVPACPRLEILICRAVFVGAREFPEFPHITHKSLWKTIARCWAGTLRRFELYGFHIRMDFLELMLRYFSKLEVCHITHLVAFKEAAKDRESGEGEDVDVFDDEEPKATLSGFPRRIWGQDVAASYAADRAESEGPSGWFDTDTVAEFAEAKRSASWPPFNGTAPYRLPSLHTLSLNYFNERITQFDLPSVRQLAAHFPSYVDNKQMLAKTHQYFPAVTTVNHTGVETPLNDILTFFPLLTDLTLHIYKTKFYPSTPDKPHLNLAIVRFPLCRSIFDAAPYIDAVLSYVQAGMLPSLRTVEITRYGMYLPDEDLPFDESEALGVELRVRIVEQFRMNGAIDRD</sequence>
<proteinExistence type="predicted"/>
<gene>
    <name evidence="1" type="ORF">D9615_006768</name>
</gene>
<reference evidence="1 2" key="1">
    <citation type="journal article" date="2020" name="ISME J.">
        <title>Uncovering the hidden diversity of litter-decomposition mechanisms in mushroom-forming fungi.</title>
        <authorList>
            <person name="Floudas D."/>
            <person name="Bentzer J."/>
            <person name="Ahren D."/>
            <person name="Johansson T."/>
            <person name="Persson P."/>
            <person name="Tunlid A."/>
        </authorList>
    </citation>
    <scope>NUCLEOTIDE SEQUENCE [LARGE SCALE GENOMIC DNA]</scope>
    <source>
        <strain evidence="1 2">CBS 661.87</strain>
    </source>
</reference>
<dbReference type="AlphaFoldDB" id="A0A8H5H771"/>
<name>A0A8H5H771_9AGAR</name>
<accession>A0A8H5H771</accession>